<dbReference type="AlphaFoldDB" id="A0A182F4B6"/>
<accession>A0A182F4B6</accession>
<evidence type="ECO:0000313" key="6">
    <source>
        <dbReference type="Proteomes" id="UP000069272"/>
    </source>
</evidence>
<dbReference type="Gene3D" id="1.10.238.20">
    <property type="entry name" value="Pheromone/general odorant binding protein domain"/>
    <property type="match status" value="1"/>
</dbReference>
<dbReference type="InterPro" id="IPR006170">
    <property type="entry name" value="PBP/GOBP"/>
</dbReference>
<dbReference type="GO" id="GO:0005576">
    <property type="term" value="C:extracellular region"/>
    <property type="evidence" value="ECO:0007669"/>
    <property type="project" value="UniProtKB-SubCell"/>
</dbReference>
<organism evidence="5 6">
    <name type="scientific">Anopheles albimanus</name>
    <name type="common">New world malaria mosquito</name>
    <dbReference type="NCBI Taxonomy" id="7167"/>
    <lineage>
        <taxon>Eukaryota</taxon>
        <taxon>Metazoa</taxon>
        <taxon>Ecdysozoa</taxon>
        <taxon>Arthropoda</taxon>
        <taxon>Hexapoda</taxon>
        <taxon>Insecta</taxon>
        <taxon>Pterygota</taxon>
        <taxon>Neoptera</taxon>
        <taxon>Endopterygota</taxon>
        <taxon>Diptera</taxon>
        <taxon>Nematocera</taxon>
        <taxon>Culicoidea</taxon>
        <taxon>Culicidae</taxon>
        <taxon>Anophelinae</taxon>
        <taxon>Anopheles</taxon>
    </lineage>
</organism>
<comment type="similarity">
    <text evidence="2">Belongs to the PBP/GOBP family.</text>
</comment>
<evidence type="ECO:0000256" key="3">
    <source>
        <dbReference type="ARBA" id="ARBA00022525"/>
    </source>
</evidence>
<dbReference type="FunFam" id="1.10.238.20:FF:000008">
    <property type="entry name" value="D7-related 4 protein"/>
    <property type="match status" value="1"/>
</dbReference>
<evidence type="ECO:0000256" key="2">
    <source>
        <dbReference type="ARBA" id="ARBA00008098"/>
    </source>
</evidence>
<keyword evidence="6" id="KW-1185">Reference proteome</keyword>
<reference evidence="5" key="2">
    <citation type="submission" date="2022-08" db="UniProtKB">
        <authorList>
            <consortium name="EnsemblMetazoa"/>
        </authorList>
    </citation>
    <scope>IDENTIFICATION</scope>
    <source>
        <strain evidence="5">STECLA/ALBI9_A</strain>
    </source>
</reference>
<dbReference type="SUPFAM" id="SSF47565">
    <property type="entry name" value="Insect pheromone/odorant-binding proteins"/>
    <property type="match status" value="1"/>
</dbReference>
<keyword evidence="3" id="KW-0964">Secreted</keyword>
<dbReference type="InterPro" id="IPR036728">
    <property type="entry name" value="PBP_GOBP_sf"/>
</dbReference>
<dbReference type="VEuPathDB" id="VectorBase:AALB20_033486"/>
<dbReference type="VEuPathDB" id="VectorBase:AALB001306"/>
<dbReference type="GO" id="GO:0005549">
    <property type="term" value="F:odorant binding"/>
    <property type="evidence" value="ECO:0007669"/>
    <property type="project" value="InterPro"/>
</dbReference>
<proteinExistence type="inferred from homology"/>
<reference evidence="5 6" key="1">
    <citation type="journal article" date="2017" name="G3 (Bethesda)">
        <title>The Physical Genome Mapping of Anopheles albimanus Corrected Scaffold Misassemblies and Identified Interarm Rearrangements in Genus Anopheles.</title>
        <authorList>
            <person name="Artemov G.N."/>
            <person name="Peery A.N."/>
            <person name="Jiang X."/>
            <person name="Tu Z."/>
            <person name="Stegniy V.N."/>
            <person name="Sharakhova M.V."/>
            <person name="Sharakhov I.V."/>
        </authorList>
    </citation>
    <scope>NUCLEOTIDE SEQUENCE [LARGE SCALE GENOMIC DNA]</scope>
    <source>
        <strain evidence="5 6">ALBI9_A</strain>
    </source>
</reference>
<sequence length="179" mass="20240">MIPSTDMDALLDCVMREFKLIDSSGEGIAGEPKTVEECEKNIPASLKDRICELRQYTPDTSPDMDKHMQCVLRVVGFVDRNGEVERNVVLSALDEVESHDGIYTDSVDVCLSRTRKLPGTQRPNGFFSCMLATESAGNFQDALELRELKTASQWPEHQAFDRTKVQQQIQEVNRQLQCK</sequence>
<keyword evidence="4" id="KW-0732">Signal</keyword>
<dbReference type="Proteomes" id="UP000069272">
    <property type="component" value="Chromosome 2L"/>
</dbReference>
<dbReference type="EnsemblMetazoa" id="AALB001306-RA">
    <property type="protein sequence ID" value="AALB001306-PA"/>
    <property type="gene ID" value="AALB001306"/>
</dbReference>
<name>A0A182F4B6_ANOAL</name>
<dbReference type="Pfam" id="PF01395">
    <property type="entry name" value="PBP_GOBP"/>
    <property type="match status" value="1"/>
</dbReference>
<evidence type="ECO:0000256" key="1">
    <source>
        <dbReference type="ARBA" id="ARBA00004613"/>
    </source>
</evidence>
<evidence type="ECO:0000313" key="5">
    <source>
        <dbReference type="EnsemblMetazoa" id="AALB001306-PA"/>
    </source>
</evidence>
<comment type="subcellular location">
    <subcellularLocation>
        <location evidence="1">Secreted</location>
    </subcellularLocation>
</comment>
<protein>
    <submittedName>
        <fullName evidence="5">Uncharacterized protein</fullName>
    </submittedName>
</protein>
<dbReference type="SMART" id="SM00708">
    <property type="entry name" value="PhBP"/>
    <property type="match status" value="1"/>
</dbReference>
<evidence type="ECO:0000256" key="4">
    <source>
        <dbReference type="ARBA" id="ARBA00022729"/>
    </source>
</evidence>